<protein>
    <submittedName>
        <fullName evidence="1">Uncharacterized protein</fullName>
    </submittedName>
</protein>
<sequence>MTKLEKEATEVVQVLRSLVPEYVTLDFLNKLDDDNLSGKRRYVLPDPTIATMRRIVRILEECDE</sequence>
<evidence type="ECO:0000313" key="1">
    <source>
        <dbReference type="EMBL" id="KKL24629.1"/>
    </source>
</evidence>
<name>A0A0F9BRV3_9ZZZZ</name>
<organism evidence="1">
    <name type="scientific">marine sediment metagenome</name>
    <dbReference type="NCBI Taxonomy" id="412755"/>
    <lineage>
        <taxon>unclassified sequences</taxon>
        <taxon>metagenomes</taxon>
        <taxon>ecological metagenomes</taxon>
    </lineage>
</organism>
<accession>A0A0F9BRV3</accession>
<reference evidence="1" key="1">
    <citation type="journal article" date="2015" name="Nature">
        <title>Complex archaea that bridge the gap between prokaryotes and eukaryotes.</title>
        <authorList>
            <person name="Spang A."/>
            <person name="Saw J.H."/>
            <person name="Jorgensen S.L."/>
            <person name="Zaremba-Niedzwiedzka K."/>
            <person name="Martijn J."/>
            <person name="Lind A.E."/>
            <person name="van Eijk R."/>
            <person name="Schleper C."/>
            <person name="Guy L."/>
            <person name="Ettema T.J."/>
        </authorList>
    </citation>
    <scope>NUCLEOTIDE SEQUENCE</scope>
</reference>
<proteinExistence type="predicted"/>
<dbReference type="EMBL" id="LAZR01036518">
    <property type="protein sequence ID" value="KKL24629.1"/>
    <property type="molecule type" value="Genomic_DNA"/>
</dbReference>
<comment type="caution">
    <text evidence="1">The sequence shown here is derived from an EMBL/GenBank/DDBJ whole genome shotgun (WGS) entry which is preliminary data.</text>
</comment>
<dbReference type="AlphaFoldDB" id="A0A0F9BRV3"/>
<gene>
    <name evidence="1" type="ORF">LCGC14_2413360</name>
</gene>